<evidence type="ECO:0000313" key="5">
    <source>
        <dbReference type="Proteomes" id="UP000001876"/>
    </source>
</evidence>
<dbReference type="GO" id="GO:0085020">
    <property type="term" value="P:protein K6-linked ubiquitination"/>
    <property type="evidence" value="ECO:0007669"/>
    <property type="project" value="TreeGrafter"/>
</dbReference>
<evidence type="ECO:0000256" key="3">
    <source>
        <dbReference type="PROSITE-ProRule" id="PRU00023"/>
    </source>
</evidence>
<sequence>MDPDAQDVEGRTALFFASANGHLEIVDILLASKADPTMTNAQGNTALHWACVNGHEDVVVRLLRRARSRTWSTPAGERRWTRRCTTTGGRALTRS</sequence>
<keyword evidence="5" id="KW-1185">Reference proteome</keyword>
<accession>C1MQ32</accession>
<evidence type="ECO:0000256" key="1">
    <source>
        <dbReference type="ARBA" id="ARBA00022737"/>
    </source>
</evidence>
<dbReference type="AlphaFoldDB" id="C1MQ32"/>
<feature type="repeat" description="ANK" evidence="3">
    <location>
        <begin position="42"/>
        <end position="63"/>
    </location>
</feature>
<dbReference type="GeneID" id="9683000"/>
<dbReference type="InterPro" id="IPR002110">
    <property type="entry name" value="Ankyrin_rpt"/>
</dbReference>
<dbReference type="EMBL" id="GG663738">
    <property type="protein sequence ID" value="EEH57640.1"/>
    <property type="molecule type" value="Genomic_DNA"/>
</dbReference>
<keyword evidence="2 3" id="KW-0040">ANK repeat</keyword>
<dbReference type="SUPFAM" id="SSF48403">
    <property type="entry name" value="Ankyrin repeat"/>
    <property type="match status" value="1"/>
</dbReference>
<dbReference type="OMA" id="CVNGHED"/>
<dbReference type="Pfam" id="PF12796">
    <property type="entry name" value="Ank_2"/>
    <property type="match status" value="1"/>
</dbReference>
<dbReference type="STRING" id="564608.C1MQ32"/>
<dbReference type="RefSeq" id="XP_003057689.1">
    <property type="nucleotide sequence ID" value="XM_003057643.1"/>
</dbReference>
<dbReference type="SMART" id="SM00248">
    <property type="entry name" value="ANK"/>
    <property type="match status" value="2"/>
</dbReference>
<evidence type="ECO:0000313" key="4">
    <source>
        <dbReference type="EMBL" id="EEH57640.1"/>
    </source>
</evidence>
<dbReference type="eggNOG" id="KOG0504">
    <property type="taxonomic scope" value="Eukaryota"/>
</dbReference>
<dbReference type="OrthoDB" id="497956at2759"/>
<proteinExistence type="predicted"/>
<protein>
    <submittedName>
        <fullName evidence="4">Predicted protein</fullName>
    </submittedName>
</protein>
<dbReference type="Gene3D" id="1.25.40.20">
    <property type="entry name" value="Ankyrin repeat-containing domain"/>
    <property type="match status" value="1"/>
</dbReference>
<organism evidence="5">
    <name type="scientific">Micromonas pusilla (strain CCMP1545)</name>
    <name type="common">Picoplanktonic green alga</name>
    <dbReference type="NCBI Taxonomy" id="564608"/>
    <lineage>
        <taxon>Eukaryota</taxon>
        <taxon>Viridiplantae</taxon>
        <taxon>Chlorophyta</taxon>
        <taxon>Mamiellophyceae</taxon>
        <taxon>Mamiellales</taxon>
        <taxon>Mamiellaceae</taxon>
        <taxon>Micromonas</taxon>
    </lineage>
</organism>
<keyword evidence="1" id="KW-0677">Repeat</keyword>
<reference evidence="4 5" key="1">
    <citation type="journal article" date="2009" name="Science">
        <title>Green evolution and dynamic adaptations revealed by genomes of the marine picoeukaryotes Micromonas.</title>
        <authorList>
            <person name="Worden A.Z."/>
            <person name="Lee J.H."/>
            <person name="Mock T."/>
            <person name="Rouze P."/>
            <person name="Simmons M.P."/>
            <person name="Aerts A.L."/>
            <person name="Allen A.E."/>
            <person name="Cuvelier M.L."/>
            <person name="Derelle E."/>
            <person name="Everett M.V."/>
            <person name="Foulon E."/>
            <person name="Grimwood J."/>
            <person name="Gundlach H."/>
            <person name="Henrissat B."/>
            <person name="Napoli C."/>
            <person name="McDonald S.M."/>
            <person name="Parker M.S."/>
            <person name="Rombauts S."/>
            <person name="Salamov A."/>
            <person name="Von Dassow P."/>
            <person name="Badger J.H."/>
            <person name="Coutinho P.M."/>
            <person name="Demir E."/>
            <person name="Dubchak I."/>
            <person name="Gentemann C."/>
            <person name="Eikrem W."/>
            <person name="Gready J.E."/>
            <person name="John U."/>
            <person name="Lanier W."/>
            <person name="Lindquist E.A."/>
            <person name="Lucas S."/>
            <person name="Mayer K.F."/>
            <person name="Moreau H."/>
            <person name="Not F."/>
            <person name="Otillar R."/>
            <person name="Panaud O."/>
            <person name="Pangilinan J."/>
            <person name="Paulsen I."/>
            <person name="Piegu B."/>
            <person name="Poliakov A."/>
            <person name="Robbens S."/>
            <person name="Schmutz J."/>
            <person name="Toulza E."/>
            <person name="Wyss T."/>
            <person name="Zelensky A."/>
            <person name="Zhou K."/>
            <person name="Armbrust E.V."/>
            <person name="Bhattacharya D."/>
            <person name="Goodenough U.W."/>
            <person name="Van de Peer Y."/>
            <person name="Grigoriev I.V."/>
        </authorList>
    </citation>
    <scope>NUCLEOTIDE SEQUENCE [LARGE SCALE GENOMIC DNA]</scope>
    <source>
        <strain evidence="4 5">CCMP1545</strain>
    </source>
</reference>
<name>C1MQ32_MICPC</name>
<dbReference type="PROSITE" id="PS50088">
    <property type="entry name" value="ANK_REPEAT"/>
    <property type="match status" value="2"/>
</dbReference>
<evidence type="ECO:0000256" key="2">
    <source>
        <dbReference type="ARBA" id="ARBA00023043"/>
    </source>
</evidence>
<feature type="repeat" description="ANK" evidence="3">
    <location>
        <begin position="9"/>
        <end position="41"/>
    </location>
</feature>
<dbReference type="KEGG" id="mpp:MICPUCDRAFT_67229"/>
<dbReference type="InterPro" id="IPR036770">
    <property type="entry name" value="Ankyrin_rpt-contain_sf"/>
</dbReference>
<dbReference type="PANTHER" id="PTHR24171">
    <property type="entry name" value="ANKYRIN REPEAT DOMAIN-CONTAINING PROTEIN 39-RELATED"/>
    <property type="match status" value="1"/>
</dbReference>
<dbReference type="PROSITE" id="PS50297">
    <property type="entry name" value="ANK_REP_REGION"/>
    <property type="match status" value="2"/>
</dbReference>
<gene>
    <name evidence="4" type="ORF">MICPUCDRAFT_67229</name>
</gene>
<dbReference type="GO" id="GO:0004842">
    <property type="term" value="F:ubiquitin-protein transferase activity"/>
    <property type="evidence" value="ECO:0007669"/>
    <property type="project" value="TreeGrafter"/>
</dbReference>
<dbReference type="PANTHER" id="PTHR24171:SF8">
    <property type="entry name" value="BRCA1-ASSOCIATED RING DOMAIN PROTEIN 1"/>
    <property type="match status" value="1"/>
</dbReference>
<dbReference type="Proteomes" id="UP000001876">
    <property type="component" value="Unassembled WGS sequence"/>
</dbReference>